<dbReference type="KEGG" id="olu:OSTLU_28876"/>
<dbReference type="OrthoDB" id="545219at2759"/>
<dbReference type="PANTHER" id="PTHR42896">
    <property type="entry name" value="XYLULOSE-1,5-BISPHOSPHATE (XUBP) PHOSPHATASE"/>
    <property type="match status" value="1"/>
</dbReference>
<dbReference type="GeneID" id="4999412"/>
<sequence length="347" mass="37759">MIECDGALVDVHGDGHRVAFNRAFAAKGVRSANWDHREYASLLRSGGGSAYGMLERYFHFYGYPSELNATAKRAIDNDEYLKAIKRLGDMVPLADAAGVVDAGAPTGMSREDEARMRDVFLRDLIDEKEKQFQLMIDEHALKLRSGVERFVDDCIRENDKLQVLIISETASTSEDRVLEAALHGLGPLRSAAISITGAPESFNATKGIASQARSEAARMMKKTKGDLLAPEIGGNLQRQNFNSDVIIDAGMFSTSRRSMLTAEVISEIAIQRGFSSENVIFIGGSQATCSEATSAGGFSVMVRNQLQRGGEFPGVDSVVDGYGAGEGITLRRILAVLDTRRKQREAQ</sequence>
<dbReference type="RefSeq" id="XP_001415832.1">
    <property type="nucleotide sequence ID" value="XM_001415795.1"/>
</dbReference>
<reference evidence="1 2" key="1">
    <citation type="journal article" date="2007" name="Proc. Natl. Acad. Sci. U.S.A.">
        <title>The tiny eukaryote Ostreococcus provides genomic insights into the paradox of plankton speciation.</title>
        <authorList>
            <person name="Palenik B."/>
            <person name="Grimwood J."/>
            <person name="Aerts A."/>
            <person name="Rouze P."/>
            <person name="Salamov A."/>
            <person name="Putnam N."/>
            <person name="Dupont C."/>
            <person name="Jorgensen R."/>
            <person name="Derelle E."/>
            <person name="Rombauts S."/>
            <person name="Zhou K."/>
            <person name="Otillar R."/>
            <person name="Merchant S.S."/>
            <person name="Podell S."/>
            <person name="Gaasterland T."/>
            <person name="Napoli C."/>
            <person name="Gendler K."/>
            <person name="Manuell A."/>
            <person name="Tai V."/>
            <person name="Vallon O."/>
            <person name="Piganeau G."/>
            <person name="Jancek S."/>
            <person name="Heijde M."/>
            <person name="Jabbari K."/>
            <person name="Bowler C."/>
            <person name="Lohr M."/>
            <person name="Robbens S."/>
            <person name="Werner G."/>
            <person name="Dubchak I."/>
            <person name="Pazour G.J."/>
            <person name="Ren Q."/>
            <person name="Paulsen I."/>
            <person name="Delwiche C."/>
            <person name="Schmutz J."/>
            <person name="Rokhsar D."/>
            <person name="Van de Peer Y."/>
            <person name="Moreau H."/>
            <person name="Grigoriev I.V."/>
        </authorList>
    </citation>
    <scope>NUCLEOTIDE SEQUENCE [LARGE SCALE GENOMIC DNA]</scope>
    <source>
        <strain evidence="1 2">CCE9901</strain>
    </source>
</reference>
<dbReference type="AlphaFoldDB" id="A4RR34"/>
<dbReference type="InterPro" id="IPR044999">
    <property type="entry name" value="CbbY-like"/>
</dbReference>
<dbReference type="EMBL" id="CP000581">
    <property type="protein sequence ID" value="ABO94124.1"/>
    <property type="molecule type" value="Genomic_DNA"/>
</dbReference>
<dbReference type="OMA" id="CIRENDK"/>
<dbReference type="Gene3D" id="1.10.150.240">
    <property type="entry name" value="Putative phosphatase, domain 2"/>
    <property type="match status" value="1"/>
</dbReference>
<dbReference type="STRING" id="436017.A4RR34"/>
<dbReference type="InterPro" id="IPR023198">
    <property type="entry name" value="PGP-like_dom2"/>
</dbReference>
<accession>A4RR34</accession>
<dbReference type="HOGENOM" id="CLU_827907_0_0_1"/>
<organism evidence="1 2">
    <name type="scientific">Ostreococcus lucimarinus (strain CCE9901)</name>
    <dbReference type="NCBI Taxonomy" id="436017"/>
    <lineage>
        <taxon>Eukaryota</taxon>
        <taxon>Viridiplantae</taxon>
        <taxon>Chlorophyta</taxon>
        <taxon>Mamiellophyceae</taxon>
        <taxon>Mamiellales</taxon>
        <taxon>Bathycoccaceae</taxon>
        <taxon>Ostreococcus</taxon>
    </lineage>
</organism>
<dbReference type="Gramene" id="ABO94124">
    <property type="protein sequence ID" value="ABO94124"/>
    <property type="gene ID" value="OSTLU_28876"/>
</dbReference>
<gene>
    <name evidence="1" type="ORF">OSTLU_28876</name>
</gene>
<dbReference type="PANTHER" id="PTHR42896:SF3">
    <property type="entry name" value="PROTEIN, PUTATIVE, EXPRESSED-RELATED"/>
    <property type="match status" value="1"/>
</dbReference>
<dbReference type="Proteomes" id="UP000001568">
    <property type="component" value="Chromosome 1"/>
</dbReference>
<proteinExistence type="predicted"/>
<keyword evidence="2" id="KW-1185">Reference proteome</keyword>
<protein>
    <submittedName>
        <fullName evidence="1">Uncharacterized protein</fullName>
    </submittedName>
</protein>
<evidence type="ECO:0000313" key="2">
    <source>
        <dbReference type="Proteomes" id="UP000001568"/>
    </source>
</evidence>
<dbReference type="GO" id="GO:0016787">
    <property type="term" value="F:hydrolase activity"/>
    <property type="evidence" value="ECO:0007669"/>
    <property type="project" value="InterPro"/>
</dbReference>
<dbReference type="eggNOG" id="KOG2914">
    <property type="taxonomic scope" value="Eukaryota"/>
</dbReference>
<evidence type="ECO:0000313" key="1">
    <source>
        <dbReference type="EMBL" id="ABO94124.1"/>
    </source>
</evidence>
<name>A4RR34_OSTLU</name>